<evidence type="ECO:0000313" key="1">
    <source>
        <dbReference type="EMBL" id="PJJ72160.1"/>
    </source>
</evidence>
<dbReference type="AlphaFoldDB" id="A0A2M9CJV7"/>
<reference evidence="1 2" key="1">
    <citation type="submission" date="2017-11" db="EMBL/GenBank/DDBJ databases">
        <title>Genomic Encyclopedia of Archaeal and Bacterial Type Strains, Phase II (KMG-II): From Individual Species to Whole Genera.</title>
        <authorList>
            <person name="Goeker M."/>
        </authorList>
    </citation>
    <scope>NUCLEOTIDE SEQUENCE [LARGE SCALE GENOMIC DNA]</scope>
    <source>
        <strain evidence="1 2">DSM 27393</strain>
    </source>
</reference>
<proteinExistence type="predicted"/>
<name>A0A2M9CJV7_9MICO</name>
<comment type="caution">
    <text evidence="1">The sequence shown here is derived from an EMBL/GenBank/DDBJ whole genome shotgun (WGS) entry which is preliminary data.</text>
</comment>
<organism evidence="1 2">
    <name type="scientific">Diaminobutyricimonas aerilata</name>
    <dbReference type="NCBI Taxonomy" id="1162967"/>
    <lineage>
        <taxon>Bacteria</taxon>
        <taxon>Bacillati</taxon>
        <taxon>Actinomycetota</taxon>
        <taxon>Actinomycetes</taxon>
        <taxon>Micrococcales</taxon>
        <taxon>Microbacteriaceae</taxon>
        <taxon>Diaminobutyricimonas</taxon>
    </lineage>
</organism>
<gene>
    <name evidence="1" type="ORF">CLV46_1724</name>
</gene>
<dbReference type="RefSeq" id="WP_100364381.1">
    <property type="nucleotide sequence ID" value="NZ_PGFF01000001.1"/>
</dbReference>
<keyword evidence="2" id="KW-1185">Reference proteome</keyword>
<dbReference type="EMBL" id="PGFF01000001">
    <property type="protein sequence ID" value="PJJ72160.1"/>
    <property type="molecule type" value="Genomic_DNA"/>
</dbReference>
<evidence type="ECO:0000313" key="2">
    <source>
        <dbReference type="Proteomes" id="UP000228758"/>
    </source>
</evidence>
<accession>A0A2M9CJV7</accession>
<sequence>MTLLLVLLGILFLGLLWYGTGRARRRRRALLLERGVRSPGRAMRVRWSGRERTAVRFDHDDRSWEAVVVRADPRAARHLAGRAVAIHLPGRSTDALVSFEGDPRIYRAIRRRAT</sequence>
<protein>
    <submittedName>
        <fullName evidence="1">Uncharacterized protein</fullName>
    </submittedName>
</protein>
<dbReference type="Proteomes" id="UP000228758">
    <property type="component" value="Unassembled WGS sequence"/>
</dbReference>